<dbReference type="Pfam" id="PF13855">
    <property type="entry name" value="LRR_8"/>
    <property type="match status" value="2"/>
</dbReference>
<dbReference type="EMBL" id="VJMJ01000036">
    <property type="protein sequence ID" value="KAF0741709.1"/>
    <property type="molecule type" value="Genomic_DNA"/>
</dbReference>
<dbReference type="PROSITE" id="PS51450">
    <property type="entry name" value="LRR"/>
    <property type="match status" value="1"/>
</dbReference>
<dbReference type="InterPro" id="IPR032675">
    <property type="entry name" value="LRR_dom_sf"/>
</dbReference>
<evidence type="ECO:0000256" key="1">
    <source>
        <dbReference type="ARBA" id="ARBA00004496"/>
    </source>
</evidence>
<dbReference type="GO" id="GO:0005634">
    <property type="term" value="C:nucleus"/>
    <property type="evidence" value="ECO:0007669"/>
    <property type="project" value="TreeGrafter"/>
</dbReference>
<evidence type="ECO:0000313" key="6">
    <source>
        <dbReference type="EMBL" id="KAF0741709.1"/>
    </source>
</evidence>
<feature type="region of interest" description="Disordered" evidence="5">
    <location>
        <begin position="378"/>
        <end position="430"/>
    </location>
</feature>
<evidence type="ECO:0000256" key="5">
    <source>
        <dbReference type="SAM" id="MobiDB-lite"/>
    </source>
</evidence>
<name>A0A6G0XML9_9STRA</name>
<keyword evidence="4" id="KW-0677">Repeat</keyword>
<protein>
    <submittedName>
        <fullName evidence="6">Uncharacterized protein</fullName>
    </submittedName>
</protein>
<gene>
    <name evidence="6" type="ORF">Ae201684_003375</name>
</gene>
<dbReference type="SUPFAM" id="SSF52058">
    <property type="entry name" value="L domain-like"/>
    <property type="match status" value="1"/>
</dbReference>
<organism evidence="6 7">
    <name type="scientific">Aphanomyces euteiches</name>
    <dbReference type="NCBI Taxonomy" id="100861"/>
    <lineage>
        <taxon>Eukaryota</taxon>
        <taxon>Sar</taxon>
        <taxon>Stramenopiles</taxon>
        <taxon>Oomycota</taxon>
        <taxon>Saprolegniomycetes</taxon>
        <taxon>Saprolegniales</taxon>
        <taxon>Verrucalvaceae</taxon>
        <taxon>Aphanomyces</taxon>
    </lineage>
</organism>
<comment type="caution">
    <text evidence="6">The sequence shown here is derived from an EMBL/GenBank/DDBJ whole genome shotgun (WGS) entry which is preliminary data.</text>
</comment>
<dbReference type="AlphaFoldDB" id="A0A6G0XML9"/>
<keyword evidence="7" id="KW-1185">Reference proteome</keyword>
<dbReference type="InterPro" id="IPR001611">
    <property type="entry name" value="Leu-rich_rpt"/>
</dbReference>
<reference evidence="6 7" key="1">
    <citation type="submission" date="2019-07" db="EMBL/GenBank/DDBJ databases">
        <title>Genomics analysis of Aphanomyces spp. identifies a new class of oomycete effector associated with host adaptation.</title>
        <authorList>
            <person name="Gaulin E."/>
        </authorList>
    </citation>
    <scope>NUCLEOTIDE SEQUENCE [LARGE SCALE GENOMIC DNA]</scope>
    <source>
        <strain evidence="6 7">ATCC 201684</strain>
    </source>
</reference>
<evidence type="ECO:0000313" key="7">
    <source>
        <dbReference type="Proteomes" id="UP000481153"/>
    </source>
</evidence>
<evidence type="ECO:0000256" key="2">
    <source>
        <dbReference type="ARBA" id="ARBA00022490"/>
    </source>
</evidence>
<dbReference type="PANTHER" id="PTHR22710">
    <property type="entry name" value="X-RAY RADIATION RESISTANCE ASSOCIATED PROTEIN 1 XRRA1"/>
    <property type="match status" value="1"/>
</dbReference>
<dbReference type="Proteomes" id="UP000481153">
    <property type="component" value="Unassembled WGS sequence"/>
</dbReference>
<dbReference type="Gene3D" id="3.80.10.10">
    <property type="entry name" value="Ribonuclease Inhibitor"/>
    <property type="match status" value="2"/>
</dbReference>
<comment type="subcellular location">
    <subcellularLocation>
        <location evidence="1">Cytoplasm</location>
    </subcellularLocation>
</comment>
<sequence length="549" mass="61439">MPRVAPQVDDADGVGQIETLDDRLSETERIASLSSIGVVDPEQFDLPLETKTTLDGFLLLDTCKAEFPEDVSRADVNGLGLRSIVAEDLLFFTGLSFLDMSDNQVDIPLHDDAHDLLQAPLGPLGVLPALKELDFQCNALSKLENLTGFDALEWLNLSFNCLVASDVEELAKIPRLRELYLANNWVIHLPPIMDHFTRLETLSLERNNINGSDIFAALAVAPRLKNLNMSHNKITHFPQITLTQREGSGFPALSYLNLAHNKIAKECDILALVWLRVLEQLVLYGNPLAHAAVQTQDKTKLIYNPVPNMTDPNVETEREVQLNIVIAYPDTKRRKPTYKNVAIARVAQAALPTSQEFKARGQRMLKTDPAATIFPPLQRRHDDDAKVQEDEPRDGPDATFLTGVGLEDTTSPMEIASRPDKFPHVKDQKHTEPAMPSYFLTRSLAPTTEVQQHKLKTAMSSLRYQLNHPLTSHNDSDHPDMPLASRSTALHNIRQRPRRHHGPEIKSGVLATIDRAIDDVNAKLHQRSVDRSAALEKLLRKANRLIQQK</sequence>
<keyword evidence="2" id="KW-0963">Cytoplasm</keyword>
<feature type="compositionally biased region" description="Basic and acidic residues" evidence="5">
    <location>
        <begin position="379"/>
        <end position="396"/>
    </location>
</feature>
<accession>A0A6G0XML9</accession>
<proteinExistence type="predicted"/>
<feature type="compositionally biased region" description="Basic and acidic residues" evidence="5">
    <location>
        <begin position="417"/>
        <end position="430"/>
    </location>
</feature>
<keyword evidence="3" id="KW-0433">Leucine-rich repeat</keyword>
<dbReference type="PANTHER" id="PTHR22710:SF2">
    <property type="entry name" value="X-RAY RADIATION RESISTANCE-ASSOCIATED PROTEIN 1"/>
    <property type="match status" value="1"/>
</dbReference>
<evidence type="ECO:0000256" key="3">
    <source>
        <dbReference type="ARBA" id="ARBA00022614"/>
    </source>
</evidence>
<evidence type="ECO:0000256" key="4">
    <source>
        <dbReference type="ARBA" id="ARBA00022737"/>
    </source>
</evidence>
<dbReference type="GO" id="GO:0005737">
    <property type="term" value="C:cytoplasm"/>
    <property type="evidence" value="ECO:0007669"/>
    <property type="project" value="UniProtKB-SubCell"/>
</dbReference>
<dbReference type="VEuPathDB" id="FungiDB:AeMF1_020871"/>